<protein>
    <submittedName>
        <fullName evidence="8">Response regulator transcription factor</fullName>
    </submittedName>
</protein>
<evidence type="ECO:0000256" key="3">
    <source>
        <dbReference type="ARBA" id="ARBA00023125"/>
    </source>
</evidence>
<keyword evidence="2" id="KW-0805">Transcription regulation</keyword>
<dbReference type="PROSITE" id="PS50043">
    <property type="entry name" value="HTH_LUXR_2"/>
    <property type="match status" value="1"/>
</dbReference>
<dbReference type="SUPFAM" id="SSF52172">
    <property type="entry name" value="CheY-like"/>
    <property type="match status" value="1"/>
</dbReference>
<evidence type="ECO:0000313" key="9">
    <source>
        <dbReference type="Proteomes" id="UP000317982"/>
    </source>
</evidence>
<evidence type="ECO:0000259" key="7">
    <source>
        <dbReference type="PROSITE" id="PS50110"/>
    </source>
</evidence>
<dbReference type="EMBL" id="VIRS01000021">
    <property type="protein sequence ID" value="TQS41979.1"/>
    <property type="molecule type" value="Genomic_DNA"/>
</dbReference>
<dbReference type="Pfam" id="PF00072">
    <property type="entry name" value="Response_reg"/>
    <property type="match status" value="1"/>
</dbReference>
<dbReference type="SUPFAM" id="SSF46894">
    <property type="entry name" value="C-terminal effector domain of the bipartite response regulators"/>
    <property type="match status" value="1"/>
</dbReference>
<evidence type="ECO:0000256" key="2">
    <source>
        <dbReference type="ARBA" id="ARBA00023015"/>
    </source>
</evidence>
<feature type="domain" description="HTH luxR-type" evidence="6">
    <location>
        <begin position="155"/>
        <end position="220"/>
    </location>
</feature>
<dbReference type="CDD" id="cd17535">
    <property type="entry name" value="REC_NarL-like"/>
    <property type="match status" value="1"/>
</dbReference>
<dbReference type="InterPro" id="IPR058245">
    <property type="entry name" value="NreC/VraR/RcsB-like_REC"/>
</dbReference>
<feature type="domain" description="Response regulatory" evidence="7">
    <location>
        <begin position="5"/>
        <end position="127"/>
    </location>
</feature>
<sequence>MTTVRVIVADDQLLVRSGICMLLATEADLDVVGEAEDGTIAVEMVRALQPDVVLMDVSMPGLTGVEATRLITADAFSADPGRPVKVLMMTGYNVDVAVFDALRAGASGFLLKDAAPTELVRAVREVAAGGGWLDPAVTLSLVREFAARPEPALRTPAELARLTGREREVLILVAHGLTNAEIAARLHVGEGTVKTHLGRIFTKLGLRDRAQAVVAAYQSGLVTVPSRP</sequence>
<dbReference type="FunCoup" id="A0A545AKY4">
    <property type="interactions" value="57"/>
</dbReference>
<reference evidence="8 9" key="1">
    <citation type="submission" date="2019-07" db="EMBL/GenBank/DDBJ databases">
        <title>Cryptosporangium phraense sp. nov., isolated from plant litter.</title>
        <authorList>
            <person name="Suriyachadkun C."/>
        </authorList>
    </citation>
    <scope>NUCLEOTIDE SEQUENCE [LARGE SCALE GENOMIC DNA]</scope>
    <source>
        <strain evidence="8 9">A-T 5661</strain>
    </source>
</reference>
<dbReference type="InterPro" id="IPR039420">
    <property type="entry name" value="WalR-like"/>
</dbReference>
<keyword evidence="4" id="KW-0804">Transcription</keyword>
<dbReference type="PROSITE" id="PS00622">
    <property type="entry name" value="HTH_LUXR_1"/>
    <property type="match status" value="1"/>
</dbReference>
<dbReference type="Proteomes" id="UP000317982">
    <property type="component" value="Unassembled WGS sequence"/>
</dbReference>
<dbReference type="PROSITE" id="PS50110">
    <property type="entry name" value="RESPONSE_REGULATORY"/>
    <property type="match status" value="1"/>
</dbReference>
<organism evidence="8 9">
    <name type="scientific">Cryptosporangium phraense</name>
    <dbReference type="NCBI Taxonomy" id="2593070"/>
    <lineage>
        <taxon>Bacteria</taxon>
        <taxon>Bacillati</taxon>
        <taxon>Actinomycetota</taxon>
        <taxon>Actinomycetes</taxon>
        <taxon>Cryptosporangiales</taxon>
        <taxon>Cryptosporangiaceae</taxon>
        <taxon>Cryptosporangium</taxon>
    </lineage>
</organism>
<dbReference type="InterPro" id="IPR016032">
    <property type="entry name" value="Sig_transdc_resp-reg_C-effctor"/>
</dbReference>
<comment type="caution">
    <text evidence="8">The sequence shown here is derived from an EMBL/GenBank/DDBJ whole genome shotgun (WGS) entry which is preliminary data.</text>
</comment>
<dbReference type="InterPro" id="IPR001789">
    <property type="entry name" value="Sig_transdc_resp-reg_receiver"/>
</dbReference>
<dbReference type="PANTHER" id="PTHR43214">
    <property type="entry name" value="TWO-COMPONENT RESPONSE REGULATOR"/>
    <property type="match status" value="1"/>
</dbReference>
<dbReference type="SMART" id="SM00448">
    <property type="entry name" value="REC"/>
    <property type="match status" value="1"/>
</dbReference>
<dbReference type="AlphaFoldDB" id="A0A545AKY4"/>
<dbReference type="SMART" id="SM00421">
    <property type="entry name" value="HTH_LUXR"/>
    <property type="match status" value="1"/>
</dbReference>
<keyword evidence="1 5" id="KW-0597">Phosphoprotein</keyword>
<dbReference type="OrthoDB" id="9808843at2"/>
<accession>A0A545AKY4</accession>
<keyword evidence="3" id="KW-0238">DNA-binding</keyword>
<dbReference type="GO" id="GO:0000160">
    <property type="term" value="P:phosphorelay signal transduction system"/>
    <property type="evidence" value="ECO:0007669"/>
    <property type="project" value="InterPro"/>
</dbReference>
<evidence type="ECO:0000259" key="6">
    <source>
        <dbReference type="PROSITE" id="PS50043"/>
    </source>
</evidence>
<dbReference type="InParanoid" id="A0A545AKY4"/>
<feature type="modified residue" description="4-aspartylphosphate" evidence="5">
    <location>
        <position position="56"/>
    </location>
</feature>
<dbReference type="PRINTS" id="PR00038">
    <property type="entry name" value="HTHLUXR"/>
</dbReference>
<evidence type="ECO:0000256" key="1">
    <source>
        <dbReference type="ARBA" id="ARBA00022553"/>
    </source>
</evidence>
<evidence type="ECO:0000313" key="8">
    <source>
        <dbReference type="EMBL" id="TQS41979.1"/>
    </source>
</evidence>
<dbReference type="GO" id="GO:0003677">
    <property type="term" value="F:DNA binding"/>
    <property type="evidence" value="ECO:0007669"/>
    <property type="project" value="UniProtKB-KW"/>
</dbReference>
<keyword evidence="9" id="KW-1185">Reference proteome</keyword>
<evidence type="ECO:0000256" key="4">
    <source>
        <dbReference type="ARBA" id="ARBA00023163"/>
    </source>
</evidence>
<dbReference type="GO" id="GO:0006355">
    <property type="term" value="P:regulation of DNA-templated transcription"/>
    <property type="evidence" value="ECO:0007669"/>
    <property type="project" value="InterPro"/>
</dbReference>
<evidence type="ECO:0000256" key="5">
    <source>
        <dbReference type="PROSITE-ProRule" id="PRU00169"/>
    </source>
</evidence>
<dbReference type="PANTHER" id="PTHR43214:SF24">
    <property type="entry name" value="TRANSCRIPTIONAL REGULATORY PROTEIN NARL-RELATED"/>
    <property type="match status" value="1"/>
</dbReference>
<dbReference type="RefSeq" id="WP_142707691.1">
    <property type="nucleotide sequence ID" value="NZ_VIRS01000021.1"/>
</dbReference>
<dbReference type="CDD" id="cd06170">
    <property type="entry name" value="LuxR_C_like"/>
    <property type="match status" value="1"/>
</dbReference>
<dbReference type="Gene3D" id="3.40.50.2300">
    <property type="match status" value="1"/>
</dbReference>
<dbReference type="Pfam" id="PF00196">
    <property type="entry name" value="GerE"/>
    <property type="match status" value="1"/>
</dbReference>
<gene>
    <name evidence="8" type="ORF">FL583_27250</name>
</gene>
<dbReference type="InterPro" id="IPR011006">
    <property type="entry name" value="CheY-like_superfamily"/>
</dbReference>
<dbReference type="InterPro" id="IPR000792">
    <property type="entry name" value="Tscrpt_reg_LuxR_C"/>
</dbReference>
<name>A0A545AKY4_9ACTN</name>
<proteinExistence type="predicted"/>